<evidence type="ECO:0000313" key="8">
    <source>
        <dbReference type="Proteomes" id="UP001156691"/>
    </source>
</evidence>
<reference evidence="8" key="1">
    <citation type="journal article" date="2019" name="Int. J. Syst. Evol. Microbiol.">
        <title>The Global Catalogue of Microorganisms (GCM) 10K type strain sequencing project: providing services to taxonomists for standard genome sequencing and annotation.</title>
        <authorList>
            <consortium name="The Broad Institute Genomics Platform"/>
            <consortium name="The Broad Institute Genome Sequencing Center for Infectious Disease"/>
            <person name="Wu L."/>
            <person name="Ma J."/>
        </authorList>
    </citation>
    <scope>NUCLEOTIDE SEQUENCE [LARGE SCALE GENOMIC DNA]</scope>
    <source>
        <strain evidence="8">NBRC 112416</strain>
    </source>
</reference>
<evidence type="ECO:0000256" key="3">
    <source>
        <dbReference type="RuleBase" id="RU362132"/>
    </source>
</evidence>
<dbReference type="InterPro" id="IPR029061">
    <property type="entry name" value="THDP-binding"/>
</dbReference>
<dbReference type="Pfam" id="PF02775">
    <property type="entry name" value="TPP_enzyme_C"/>
    <property type="match status" value="1"/>
</dbReference>
<dbReference type="SUPFAM" id="SSF52467">
    <property type="entry name" value="DHS-like NAD/FAD-binding domain"/>
    <property type="match status" value="1"/>
</dbReference>
<dbReference type="InterPro" id="IPR012001">
    <property type="entry name" value="Thiamin_PyroP_enz_TPP-bd_dom"/>
</dbReference>
<dbReference type="Gene3D" id="3.40.50.970">
    <property type="match status" value="2"/>
</dbReference>
<dbReference type="Pfam" id="PF00205">
    <property type="entry name" value="TPP_enzyme_M"/>
    <property type="match status" value="1"/>
</dbReference>
<dbReference type="CDD" id="cd07039">
    <property type="entry name" value="TPP_PYR_POX"/>
    <property type="match status" value="1"/>
</dbReference>
<keyword evidence="7" id="KW-0670">Pyruvate</keyword>
<comment type="caution">
    <text evidence="7">The sequence shown here is derived from an EMBL/GenBank/DDBJ whole genome shotgun (WGS) entry which is preliminary data.</text>
</comment>
<dbReference type="InterPro" id="IPR029035">
    <property type="entry name" value="DHS-like_NAD/FAD-binding_dom"/>
</dbReference>
<dbReference type="Pfam" id="PF02776">
    <property type="entry name" value="TPP_enzyme_N"/>
    <property type="match status" value="1"/>
</dbReference>
<gene>
    <name evidence="7" type="ORF">GCM10010862_43720</name>
</gene>
<dbReference type="InterPro" id="IPR047210">
    <property type="entry name" value="TPP_PYR_POXB-like"/>
</dbReference>
<dbReference type="PANTHER" id="PTHR42981">
    <property type="entry name" value="PYRUVATE DEHYDROGENASE [UBIQUINONE]"/>
    <property type="match status" value="1"/>
</dbReference>
<name>A0ABQ5WBL6_9HYPH</name>
<dbReference type="Gene3D" id="3.40.50.1220">
    <property type="entry name" value="TPP-binding domain"/>
    <property type="match status" value="1"/>
</dbReference>
<organism evidence="7 8">
    <name type="scientific">Devosia nitrariae</name>
    <dbReference type="NCBI Taxonomy" id="2071872"/>
    <lineage>
        <taxon>Bacteria</taxon>
        <taxon>Pseudomonadati</taxon>
        <taxon>Pseudomonadota</taxon>
        <taxon>Alphaproteobacteria</taxon>
        <taxon>Hyphomicrobiales</taxon>
        <taxon>Devosiaceae</taxon>
        <taxon>Devosia</taxon>
    </lineage>
</organism>
<dbReference type="InterPro" id="IPR012000">
    <property type="entry name" value="Thiamin_PyroP_enz_cen_dom"/>
</dbReference>
<evidence type="ECO:0000256" key="1">
    <source>
        <dbReference type="ARBA" id="ARBA00007812"/>
    </source>
</evidence>
<keyword evidence="2 3" id="KW-0786">Thiamine pyrophosphate</keyword>
<dbReference type="InterPro" id="IPR047212">
    <property type="entry name" value="TPP_POXB-like"/>
</dbReference>
<dbReference type="InterPro" id="IPR047211">
    <property type="entry name" value="POXB-like"/>
</dbReference>
<evidence type="ECO:0000259" key="6">
    <source>
        <dbReference type="Pfam" id="PF02776"/>
    </source>
</evidence>
<feature type="domain" description="Thiamine pyrophosphate enzyme TPP-binding" evidence="5">
    <location>
        <begin position="390"/>
        <end position="536"/>
    </location>
</feature>
<dbReference type="PROSITE" id="PS00187">
    <property type="entry name" value="TPP_ENZYMES"/>
    <property type="match status" value="1"/>
</dbReference>
<evidence type="ECO:0000259" key="4">
    <source>
        <dbReference type="Pfam" id="PF00205"/>
    </source>
</evidence>
<dbReference type="PANTHER" id="PTHR42981:SF2">
    <property type="entry name" value="PYRUVATE DEHYDROGENASE [UBIQUINONE]"/>
    <property type="match status" value="1"/>
</dbReference>
<evidence type="ECO:0000256" key="2">
    <source>
        <dbReference type="ARBA" id="ARBA00023052"/>
    </source>
</evidence>
<protein>
    <submittedName>
        <fullName evidence="7">Pyruvate oxidase</fullName>
    </submittedName>
</protein>
<feature type="domain" description="Thiamine pyrophosphate enzyme central" evidence="4">
    <location>
        <begin position="200"/>
        <end position="330"/>
    </location>
</feature>
<accession>A0ABQ5WBL6</accession>
<evidence type="ECO:0000313" key="7">
    <source>
        <dbReference type="EMBL" id="GLQ57113.1"/>
    </source>
</evidence>
<dbReference type="RefSeq" id="WP_284342485.1">
    <property type="nucleotide sequence ID" value="NZ_BSNS01000022.1"/>
</dbReference>
<proteinExistence type="inferred from homology"/>
<dbReference type="EMBL" id="BSNS01000022">
    <property type="protein sequence ID" value="GLQ57113.1"/>
    <property type="molecule type" value="Genomic_DNA"/>
</dbReference>
<evidence type="ECO:0000259" key="5">
    <source>
        <dbReference type="Pfam" id="PF02775"/>
    </source>
</evidence>
<comment type="similarity">
    <text evidence="1 3">Belongs to the TPP enzyme family.</text>
</comment>
<feature type="domain" description="Thiamine pyrophosphate enzyme N-terminal TPP-binding" evidence="6">
    <location>
        <begin position="5"/>
        <end position="116"/>
    </location>
</feature>
<sequence length="585" mass="63090">MAEQTAADILVESLIDWGVDTVFGIPGDGINGIIEALRKRQDDIRFIQTRHEESAALAACGHAKWTGRLGVCIATSGPGGLHLLNGLYDAKLDHQPVLTITGLPFHDMLHTQNQQDIELDKVFMDVAVYNNRVMGPSHVENTVDLACRTALAYRGVAHITMPVDVQSMSVDPKQRSERNVPGRASDLMAKSARLPDEDQLARAATILNAGRKTVILAGQGALGAGDKLIALAERLAAPIVKPLLGKATVPDDSPYTTGGIGLLGTRPSQEALEDCDTLLIAGSSFPYIEYYPKPDRARAVQVDLDPQCIGLRFPVEAGLVGDTGKVIDALLPRLDYREDRSFLDKAQAGMDEWNALMVERGTRDDKPMKPQVVAYELNKLLTDDAIVATDSGTITTWAARYLDMRGSRKFSCSGNLATMACGLPYAIAAAIAYPSRQVVCFIGDGGVSMLIGDLATCIKYDLDIKIVVIKNNTLGQIKWEQMVFLGNPEYVCDLQPIDFVTVARGFGVRAYGIDDPADCGGILREAFATRGPALIEATVDPHEPPMPPKATLKQATKFAQSLAKGSPAREKIALTVASDVVREIV</sequence>
<keyword evidence="8" id="KW-1185">Reference proteome</keyword>
<dbReference type="Proteomes" id="UP001156691">
    <property type="component" value="Unassembled WGS sequence"/>
</dbReference>
<dbReference type="SUPFAM" id="SSF52518">
    <property type="entry name" value="Thiamin diphosphate-binding fold (THDP-binding)"/>
    <property type="match status" value="2"/>
</dbReference>
<dbReference type="InterPro" id="IPR011766">
    <property type="entry name" value="TPP_enzyme_TPP-bd"/>
</dbReference>
<dbReference type="InterPro" id="IPR000399">
    <property type="entry name" value="TPP-bd_CS"/>
</dbReference>
<dbReference type="CDD" id="cd02014">
    <property type="entry name" value="TPP_POX"/>
    <property type="match status" value="1"/>
</dbReference>